<evidence type="ECO:0000313" key="6">
    <source>
        <dbReference type="Proteomes" id="UP001196413"/>
    </source>
</evidence>
<reference evidence="5" key="1">
    <citation type="submission" date="2021-06" db="EMBL/GenBank/DDBJ databases">
        <title>Parelaphostrongylus tenuis whole genome reference sequence.</title>
        <authorList>
            <person name="Garwood T.J."/>
            <person name="Larsen P.A."/>
            <person name="Fountain-Jones N.M."/>
            <person name="Garbe J.R."/>
            <person name="Macchietto M.G."/>
            <person name="Kania S.A."/>
            <person name="Gerhold R.W."/>
            <person name="Richards J.E."/>
            <person name="Wolf T.M."/>
        </authorList>
    </citation>
    <scope>NUCLEOTIDE SEQUENCE</scope>
    <source>
        <strain evidence="5">MNPRO001-30</strain>
        <tissue evidence="5">Meninges</tissue>
    </source>
</reference>
<comment type="caution">
    <text evidence="5">The sequence shown here is derived from an EMBL/GenBank/DDBJ whole genome shotgun (WGS) entry which is preliminary data.</text>
</comment>
<dbReference type="GO" id="GO:0008290">
    <property type="term" value="C:F-actin capping protein complex"/>
    <property type="evidence" value="ECO:0007669"/>
    <property type="project" value="InterPro"/>
</dbReference>
<sequence>MRHGAKELLEKTAVYDHFKEFKAGNEGLSDKPRSGRPREVVRQAVLDRIEECPSLSSRMLGDEFDCDQKDRDLHVARSVAEHASSKSSAADPIACSLTSSYPSTSPSTNLFSKLRLSRTMHAHGRDDVPLLIAFSSHFHHTSSQPTLRDYEKADTAGEPGIASSYEPPMAQWLELLCGAQVDVNAEIIRSWESILDHFECGPPIRNHLKIMTSEVTIPDSEKIRIVSDFLQHAPPGEFNEVFNAVRMLLNNDQLLKEGCSQAVVKYNESQFVPVKLEGVEKQTLITPFNEIGGGRYVDDASKKSFKYDHLRKEASDIQPHPAESTASEVWRTALQKELDSYVEEHFSKSGIGCVFVRNGNFTLCIESHQFQPKNFCNGRWRSEWKIPVGDGKSGAQELIGNVKVQVHYYEDGNVQLFSEKDFNVKVQITSDVEKTAKEIIQLIRVEEGKYQYAVQENYASMSDNTFKALRRQLPVIRAKMDWQKIQSYRIGQEMKPQ</sequence>
<dbReference type="PROSITE" id="PS00748">
    <property type="entry name" value="F_ACTIN_CAPPING_A_1"/>
    <property type="match status" value="1"/>
</dbReference>
<dbReference type="GO" id="GO:0030036">
    <property type="term" value="P:actin cytoskeleton organization"/>
    <property type="evidence" value="ECO:0007669"/>
    <property type="project" value="TreeGrafter"/>
</dbReference>
<accession>A0AAD5N643</accession>
<dbReference type="InterPro" id="IPR017865">
    <property type="entry name" value="F-actin_cap_asu_CS"/>
</dbReference>
<dbReference type="FunFam" id="3.90.1150.210:FF:000003">
    <property type="entry name" value="F-actin-capping protein subunit alpha"/>
    <property type="match status" value="1"/>
</dbReference>
<protein>
    <recommendedName>
        <fullName evidence="2">F-actin-capping protein subunit alpha</fullName>
    </recommendedName>
</protein>
<gene>
    <name evidence="5" type="ORF">KIN20_017184</name>
</gene>
<dbReference type="Pfam" id="PF01267">
    <property type="entry name" value="F-actin_cap_A"/>
    <property type="match status" value="1"/>
</dbReference>
<keyword evidence="4" id="KW-0009">Actin-binding</keyword>
<evidence type="ECO:0000256" key="1">
    <source>
        <dbReference type="ARBA" id="ARBA00010479"/>
    </source>
</evidence>
<proteinExistence type="inferred from homology"/>
<dbReference type="PANTHER" id="PTHR10653:SF0">
    <property type="entry name" value="F-ACTIN-CAPPING PROTEIN SUBUNIT ALPHA"/>
    <property type="match status" value="1"/>
</dbReference>
<evidence type="ECO:0000256" key="3">
    <source>
        <dbReference type="ARBA" id="ARBA00022467"/>
    </source>
</evidence>
<keyword evidence="3" id="KW-0117">Actin capping</keyword>
<dbReference type="Gene3D" id="3.90.1150.210">
    <property type="entry name" value="F-actin capping protein, beta subunit"/>
    <property type="match status" value="1"/>
</dbReference>
<dbReference type="Gene3D" id="3.30.1140.60">
    <property type="entry name" value="F-actin capping protein, alpha subunit"/>
    <property type="match status" value="1"/>
</dbReference>
<evidence type="ECO:0000313" key="5">
    <source>
        <dbReference type="EMBL" id="KAJ1358694.1"/>
    </source>
</evidence>
<dbReference type="GO" id="GO:0051015">
    <property type="term" value="F:actin filament binding"/>
    <property type="evidence" value="ECO:0007669"/>
    <property type="project" value="TreeGrafter"/>
</dbReference>
<comment type="similarity">
    <text evidence="1">Belongs to the F-actin-capping protein alpha subunit family.</text>
</comment>
<dbReference type="InterPro" id="IPR042489">
    <property type="entry name" value="CapZ_alpha_1"/>
</dbReference>
<dbReference type="GO" id="GO:0051016">
    <property type="term" value="P:barbed-end actin filament capping"/>
    <property type="evidence" value="ECO:0007669"/>
    <property type="project" value="InterPro"/>
</dbReference>
<dbReference type="Proteomes" id="UP001196413">
    <property type="component" value="Unassembled WGS sequence"/>
</dbReference>
<dbReference type="EMBL" id="JAHQIW010003431">
    <property type="protein sequence ID" value="KAJ1358694.1"/>
    <property type="molecule type" value="Genomic_DNA"/>
</dbReference>
<evidence type="ECO:0000256" key="2">
    <source>
        <dbReference type="ARBA" id="ARBA00014038"/>
    </source>
</evidence>
<dbReference type="PANTHER" id="PTHR10653">
    <property type="entry name" value="F-ACTIN-CAPPING PROTEIN SUBUNIT ALPHA"/>
    <property type="match status" value="1"/>
</dbReference>
<name>A0AAD5N643_PARTN</name>
<dbReference type="PRINTS" id="PR00191">
    <property type="entry name" value="FACTINCAPA"/>
</dbReference>
<dbReference type="GO" id="GO:0030863">
    <property type="term" value="C:cortical cytoskeleton"/>
    <property type="evidence" value="ECO:0007669"/>
    <property type="project" value="TreeGrafter"/>
</dbReference>
<keyword evidence="6" id="KW-1185">Reference proteome</keyword>
<dbReference type="InterPro" id="IPR042276">
    <property type="entry name" value="CapZ_alpha/beta_2"/>
</dbReference>
<dbReference type="AlphaFoldDB" id="A0AAD5N643"/>
<organism evidence="5 6">
    <name type="scientific">Parelaphostrongylus tenuis</name>
    <name type="common">Meningeal worm</name>
    <dbReference type="NCBI Taxonomy" id="148309"/>
    <lineage>
        <taxon>Eukaryota</taxon>
        <taxon>Metazoa</taxon>
        <taxon>Ecdysozoa</taxon>
        <taxon>Nematoda</taxon>
        <taxon>Chromadorea</taxon>
        <taxon>Rhabditida</taxon>
        <taxon>Rhabditina</taxon>
        <taxon>Rhabditomorpha</taxon>
        <taxon>Strongyloidea</taxon>
        <taxon>Metastrongylidae</taxon>
        <taxon>Parelaphostrongylus</taxon>
    </lineage>
</organism>
<dbReference type="SUPFAM" id="SSF90096">
    <property type="entry name" value="Subunits of heterodimeric actin filament capping protein Capz"/>
    <property type="match status" value="1"/>
</dbReference>
<dbReference type="InterPro" id="IPR037282">
    <property type="entry name" value="CapZ_alpha/beta"/>
</dbReference>
<dbReference type="InterPro" id="IPR002189">
    <property type="entry name" value="CapZ_alpha"/>
</dbReference>
<evidence type="ECO:0000256" key="4">
    <source>
        <dbReference type="ARBA" id="ARBA00023203"/>
    </source>
</evidence>